<dbReference type="SUPFAM" id="SSF56281">
    <property type="entry name" value="Metallo-hydrolase/oxidoreductase"/>
    <property type="match status" value="1"/>
</dbReference>
<evidence type="ECO:0000256" key="3">
    <source>
        <dbReference type="ARBA" id="ARBA00022630"/>
    </source>
</evidence>
<keyword evidence="4" id="KW-0274">FAD</keyword>
<protein>
    <recommendedName>
        <fullName evidence="6">Metallo-beta-lactamase domain-containing protein</fullName>
    </recommendedName>
</protein>
<dbReference type="Proteomes" id="UP000053095">
    <property type="component" value="Unassembled WGS sequence"/>
</dbReference>
<dbReference type="GO" id="GO:0050661">
    <property type="term" value="F:NADP binding"/>
    <property type="evidence" value="ECO:0007669"/>
    <property type="project" value="InterPro"/>
</dbReference>
<dbReference type="InterPro" id="IPR036188">
    <property type="entry name" value="FAD/NAD-bd_sf"/>
</dbReference>
<dbReference type="InterPro" id="IPR051209">
    <property type="entry name" value="FAD-bind_Monooxygenase_sf"/>
</dbReference>
<dbReference type="EMBL" id="DF933840">
    <property type="protein sequence ID" value="GAM42248.1"/>
    <property type="molecule type" value="Genomic_DNA"/>
</dbReference>
<organism evidence="7 8">
    <name type="scientific">Talaromyces pinophilus</name>
    <name type="common">Penicillium pinophilum</name>
    <dbReference type="NCBI Taxonomy" id="128442"/>
    <lineage>
        <taxon>Eukaryota</taxon>
        <taxon>Fungi</taxon>
        <taxon>Dikarya</taxon>
        <taxon>Ascomycota</taxon>
        <taxon>Pezizomycotina</taxon>
        <taxon>Eurotiomycetes</taxon>
        <taxon>Eurotiomycetidae</taxon>
        <taxon>Eurotiales</taxon>
        <taxon>Trichocomaceae</taxon>
        <taxon>Talaromyces</taxon>
        <taxon>Talaromyces sect. Talaromyces</taxon>
    </lineage>
</organism>
<comment type="similarity">
    <text evidence="2">Belongs to the FAD-binding monooxygenase family.</text>
</comment>
<dbReference type="InterPro" id="IPR036866">
    <property type="entry name" value="RibonucZ/Hydroxyglut_hydro"/>
</dbReference>
<keyword evidence="3" id="KW-0285">Flavoprotein</keyword>
<dbReference type="Gene3D" id="3.50.50.60">
    <property type="entry name" value="FAD/NAD(P)-binding domain"/>
    <property type="match status" value="3"/>
</dbReference>
<comment type="cofactor">
    <cofactor evidence="1">
        <name>FAD</name>
        <dbReference type="ChEBI" id="CHEBI:57692"/>
    </cofactor>
</comment>
<dbReference type="GO" id="GO:0050660">
    <property type="term" value="F:flavin adenine dinucleotide binding"/>
    <property type="evidence" value="ECO:0007669"/>
    <property type="project" value="InterPro"/>
</dbReference>
<dbReference type="PANTHER" id="PTHR42877:SF11">
    <property type="entry name" value="MONOOXYGENASE, PUTATIVE (AFU_ORTHOLOGUE AFUA_6G13790)-RELATED"/>
    <property type="match status" value="1"/>
</dbReference>
<keyword evidence="5" id="KW-0560">Oxidoreductase</keyword>
<dbReference type="Pfam" id="PF12706">
    <property type="entry name" value="Lactamase_B_2"/>
    <property type="match status" value="1"/>
</dbReference>
<evidence type="ECO:0000256" key="1">
    <source>
        <dbReference type="ARBA" id="ARBA00001974"/>
    </source>
</evidence>
<accession>A0A478EBK9</accession>
<dbReference type="GO" id="GO:0004499">
    <property type="term" value="F:N,N-dimethylaniline monooxygenase activity"/>
    <property type="evidence" value="ECO:0007669"/>
    <property type="project" value="InterPro"/>
</dbReference>
<name>A0A478EBK9_TALPI</name>
<dbReference type="Gene3D" id="3.60.15.10">
    <property type="entry name" value="Ribonuclease Z/Hydroxyacylglutathione hydrolase-like"/>
    <property type="match status" value="1"/>
</dbReference>
<evidence type="ECO:0000256" key="5">
    <source>
        <dbReference type="ARBA" id="ARBA00023002"/>
    </source>
</evidence>
<evidence type="ECO:0000259" key="6">
    <source>
        <dbReference type="Pfam" id="PF12706"/>
    </source>
</evidence>
<dbReference type="Pfam" id="PF00743">
    <property type="entry name" value="FMO-like"/>
    <property type="match status" value="1"/>
</dbReference>
<dbReference type="PANTHER" id="PTHR42877">
    <property type="entry name" value="L-ORNITHINE N(5)-MONOOXYGENASE-RELATED"/>
    <property type="match status" value="1"/>
</dbReference>
<keyword evidence="8" id="KW-1185">Reference proteome</keyword>
<dbReference type="SUPFAM" id="SSF51905">
    <property type="entry name" value="FAD/NAD(P)-binding domain"/>
    <property type="match status" value="4"/>
</dbReference>
<feature type="domain" description="Metallo-beta-lactamase" evidence="6">
    <location>
        <begin position="569"/>
        <end position="648"/>
    </location>
</feature>
<dbReference type="InterPro" id="IPR001279">
    <property type="entry name" value="Metallo-B-lactamas"/>
</dbReference>
<proteinExistence type="inferred from homology"/>
<evidence type="ECO:0000313" key="7">
    <source>
        <dbReference type="EMBL" id="GAM42248.1"/>
    </source>
</evidence>
<dbReference type="InterPro" id="IPR020946">
    <property type="entry name" value="Flavin_mOase-like"/>
</dbReference>
<evidence type="ECO:0000256" key="4">
    <source>
        <dbReference type="ARBA" id="ARBA00022827"/>
    </source>
</evidence>
<evidence type="ECO:0000256" key="2">
    <source>
        <dbReference type="ARBA" id="ARBA00010139"/>
    </source>
</evidence>
<dbReference type="AlphaFoldDB" id="A0A478EBK9"/>
<gene>
    <name evidence="7" type="ORF">TCE0_044r16033</name>
</gene>
<evidence type="ECO:0000313" key="8">
    <source>
        <dbReference type="Proteomes" id="UP000053095"/>
    </source>
</evidence>
<sequence>MTSIASTTSSCWVPFNDQPLHTPRRLRVTCVGAGFSGLLFAYKCKYDKQLSSFVDLTIYEKNADVGGTWLENRYPGVACDVPAHIYTFPFEPNPNWSSFYAGGPEIWQYIKTTTDKYGLAEKVQFNSKVLSAVWDDTAGKYHLQVEKYGQTVEDDADVLINASGFLNKWSWPKIPGIQSFQGKLVHSANWDQSLDWSNKRVAIIGNGSSDCQLHSQPDVDVTNFAAEFTPDGKNFKFSEEDKKRLNDNPQEMLRMRKEITHSFNKFFYVMLNDSPEHIAAHKAFKAQMEERLGHDPELCAKLIPDYRIGCRRLSPGEDYLEAIQRPNVKTEFSEIKEVTATGITTLESKHDFDIIVCATGFDTSFVAPWTMVGKAGAVLAEQWKDHPEAYIGACVPNFPNYFIFNGPNGPVAHGSLLSVMDWTGDYIARWCKKIAADDVKSVTVKAAPAEEYNEYTQEALKRTVWTSGCRSWFKNGTVDGRVSAMYAGSVIHYKELMASFRTEDFDFEYRSKNRFRIMGNGITIREANKEDLAFYLERIIDLGIFHITSTFPKMAESATLEFFGNGLTILHDTWLDKPALMKRYLELDDVKELDYIVISHAHFDHLPGADRLALKTGATVIANGEAINCLRNAGVPDNQLIPVAGGERIPLFTKDILEKAAARSIELAPAPPLAPPRPHAKFASMAVHVWPSLHSLMPGNTPHDIPEVFDTGVSYEGIETGFTCSHDITTLMQHGLFRMKEMVAADKLDPGTASFADFVSDRKKNVMSHYDGGQLMYNFVMGDKAILFNTHLDPSLASSVMSKFKVIIDGGGLAGPLLASGLLQNGIEVELYKKLEEDSKRDGFTTRVAQPCLQAFQECLSAEQFKKIKKRLGRFDDNEETTLIWYDYKMNPLLNMSRFSTSYHGSSPMDRVVLRDTILEASLREGIVHHGKSLNRYEAIKTDSGDETVCAWFEDGTSADGDILIAADGSLPGSTNKSGSITFSS</sequence>
<reference evidence="8" key="1">
    <citation type="journal article" date="2015" name="Genome Announc.">
        <title>Draft genome sequence of Talaromyces cellulolyticus strain Y-94, a source of lignocellulosic biomass-degrading enzymes.</title>
        <authorList>
            <person name="Fujii T."/>
            <person name="Koike H."/>
            <person name="Sawayama S."/>
            <person name="Yano S."/>
            <person name="Inoue H."/>
        </authorList>
    </citation>
    <scope>NUCLEOTIDE SEQUENCE [LARGE SCALE GENOMIC DNA]</scope>
    <source>
        <strain evidence="8">Y-94</strain>
    </source>
</reference>